<reference evidence="2 3" key="1">
    <citation type="submission" date="2017-04" db="EMBL/GenBank/DDBJ databases">
        <title>Draft genome sequence of Tuber borchii Vittad., a whitish edible truffle.</title>
        <authorList>
            <consortium name="DOE Joint Genome Institute"/>
            <person name="Murat C."/>
            <person name="Kuo A."/>
            <person name="Barry K.W."/>
            <person name="Clum A."/>
            <person name="Dockter R.B."/>
            <person name="Fauchery L."/>
            <person name="Iotti M."/>
            <person name="Kohler A."/>
            <person name="Labutti K."/>
            <person name="Lindquist E.A."/>
            <person name="Lipzen A."/>
            <person name="Ohm R.A."/>
            <person name="Wang M."/>
            <person name="Grigoriev I.V."/>
            <person name="Zambonelli A."/>
            <person name="Martin F.M."/>
        </authorList>
    </citation>
    <scope>NUCLEOTIDE SEQUENCE [LARGE SCALE GENOMIC DNA]</scope>
    <source>
        <strain evidence="2 3">Tbo3840</strain>
    </source>
</reference>
<keyword evidence="1" id="KW-0732">Signal</keyword>
<evidence type="ECO:0000256" key="1">
    <source>
        <dbReference type="SAM" id="SignalP"/>
    </source>
</evidence>
<feature type="signal peptide" evidence="1">
    <location>
        <begin position="1"/>
        <end position="18"/>
    </location>
</feature>
<dbReference type="EMBL" id="NESQ01000456">
    <property type="protein sequence ID" value="PUU72840.1"/>
    <property type="molecule type" value="Genomic_DNA"/>
</dbReference>
<name>A0A2T6ZBH0_TUBBO</name>
<sequence length="136" mass="14484">MRFQLLAAFALLFVLALSAPSAPLCQSSPDSFPVCSASEGALIEDCREALTKIDTTWPRVCTLNIVKNYVAATVRTCRITTWDPASAHCLEGSKVICAAQKIMSTCRGDLGVTTAGKCSFPQTQEKTGVEIVAVPT</sequence>
<accession>A0A2T6ZBH0</accession>
<comment type="caution">
    <text evidence="2">The sequence shown here is derived from an EMBL/GenBank/DDBJ whole genome shotgun (WGS) entry which is preliminary data.</text>
</comment>
<protein>
    <recommendedName>
        <fullName evidence="4">Extracellular membrane protein CFEM domain-containing protein</fullName>
    </recommendedName>
</protein>
<proteinExistence type="predicted"/>
<evidence type="ECO:0000313" key="3">
    <source>
        <dbReference type="Proteomes" id="UP000244722"/>
    </source>
</evidence>
<evidence type="ECO:0008006" key="4">
    <source>
        <dbReference type="Google" id="ProtNLM"/>
    </source>
</evidence>
<keyword evidence="3" id="KW-1185">Reference proteome</keyword>
<feature type="chain" id="PRO_5015636150" description="Extracellular membrane protein CFEM domain-containing protein" evidence="1">
    <location>
        <begin position="19"/>
        <end position="136"/>
    </location>
</feature>
<dbReference type="Proteomes" id="UP000244722">
    <property type="component" value="Unassembled WGS sequence"/>
</dbReference>
<gene>
    <name evidence="2" type="ORF">B9Z19DRAFT_1096458</name>
</gene>
<dbReference type="AlphaFoldDB" id="A0A2T6ZBH0"/>
<organism evidence="2 3">
    <name type="scientific">Tuber borchii</name>
    <name type="common">White truffle</name>
    <dbReference type="NCBI Taxonomy" id="42251"/>
    <lineage>
        <taxon>Eukaryota</taxon>
        <taxon>Fungi</taxon>
        <taxon>Dikarya</taxon>
        <taxon>Ascomycota</taxon>
        <taxon>Pezizomycotina</taxon>
        <taxon>Pezizomycetes</taxon>
        <taxon>Pezizales</taxon>
        <taxon>Tuberaceae</taxon>
        <taxon>Tuber</taxon>
    </lineage>
</organism>
<evidence type="ECO:0000313" key="2">
    <source>
        <dbReference type="EMBL" id="PUU72840.1"/>
    </source>
</evidence>